<protein>
    <submittedName>
        <fullName evidence="5">CapA family protein</fullName>
    </submittedName>
</protein>
<dbReference type="Pfam" id="PF09587">
    <property type="entry name" value="PGA_cap"/>
    <property type="match status" value="1"/>
</dbReference>
<dbReference type="InterPro" id="IPR052169">
    <property type="entry name" value="CW_Biosynth-Accessory"/>
</dbReference>
<gene>
    <name evidence="5" type="ORF">KK078_18065</name>
</gene>
<keyword evidence="6" id="KW-1185">Reference proteome</keyword>
<evidence type="ECO:0000256" key="2">
    <source>
        <dbReference type="SAM" id="MobiDB-lite"/>
    </source>
</evidence>
<organism evidence="5 6">
    <name type="scientific">Dawidia soli</name>
    <dbReference type="NCBI Taxonomy" id="2782352"/>
    <lineage>
        <taxon>Bacteria</taxon>
        <taxon>Pseudomonadati</taxon>
        <taxon>Bacteroidota</taxon>
        <taxon>Cytophagia</taxon>
        <taxon>Cytophagales</taxon>
        <taxon>Chryseotaleaceae</taxon>
        <taxon>Dawidia</taxon>
    </lineage>
</organism>
<evidence type="ECO:0000313" key="6">
    <source>
        <dbReference type="Proteomes" id="UP001319180"/>
    </source>
</evidence>
<dbReference type="PANTHER" id="PTHR33393">
    <property type="entry name" value="POLYGLUTAMINE SYNTHESIS ACCESSORY PROTEIN RV0574C-RELATED"/>
    <property type="match status" value="1"/>
</dbReference>
<evidence type="ECO:0000259" key="4">
    <source>
        <dbReference type="SMART" id="SM00854"/>
    </source>
</evidence>
<evidence type="ECO:0000256" key="3">
    <source>
        <dbReference type="SAM" id="SignalP"/>
    </source>
</evidence>
<dbReference type="InterPro" id="IPR029052">
    <property type="entry name" value="Metallo-depent_PP-like"/>
</dbReference>
<dbReference type="PANTHER" id="PTHR33393:SF12">
    <property type="entry name" value="CAPSULE BIOSYNTHESIS PROTEIN CAPA"/>
    <property type="match status" value="1"/>
</dbReference>
<dbReference type="AlphaFoldDB" id="A0AAP2DFP4"/>
<dbReference type="Gene3D" id="3.60.21.10">
    <property type="match status" value="1"/>
</dbReference>
<evidence type="ECO:0000313" key="5">
    <source>
        <dbReference type="EMBL" id="MBT1688482.1"/>
    </source>
</evidence>
<dbReference type="Proteomes" id="UP001319180">
    <property type="component" value="Unassembled WGS sequence"/>
</dbReference>
<evidence type="ECO:0000256" key="1">
    <source>
        <dbReference type="ARBA" id="ARBA00005662"/>
    </source>
</evidence>
<accession>A0AAP2DFP4</accession>
<feature type="region of interest" description="Disordered" evidence="2">
    <location>
        <begin position="356"/>
        <end position="388"/>
    </location>
</feature>
<feature type="chain" id="PRO_5043023326" evidence="3">
    <location>
        <begin position="20"/>
        <end position="388"/>
    </location>
</feature>
<dbReference type="SMART" id="SM00854">
    <property type="entry name" value="PGA_cap"/>
    <property type="match status" value="1"/>
</dbReference>
<name>A0AAP2DFP4_9BACT</name>
<feature type="signal peptide" evidence="3">
    <location>
        <begin position="1"/>
        <end position="19"/>
    </location>
</feature>
<sequence length="388" mass="43762">MIKKLLLGCFMACTLQAFAQDTTRLSLLFVGDVMGHDSQIAAAYDPATKKYDYTACFQFIKPYIESADLAIGNLEVTLAGPPYKGYPQFSSPDALARTLQDVGFDALVTANNHCVDRGRKGLERTVMMLDSLQMPHTGTFVDTVSRMNEHPMILERKGFKLAVLNYTYGTNGLPVYKPNIVNRLDTAIMRKDLIHARSLKPDAIIVFTHWGEEYQSLPSALQKRLTEFCFKHGAQLVIGAHPHVIQPMEWRKAENRFVAYSLGNFVSGQRKRYTDGGAMAYIELEKIAYKPDSAITMIDSAAYYLEWVHRAPSRDYYILPAPEVELDSIDLPKDATARAAFKTFVDDSRALYKKHNKGVPEILQRPQTPARRPDDVPMLDDTQDKKEP</sequence>
<dbReference type="EMBL" id="JAHESC010000026">
    <property type="protein sequence ID" value="MBT1688482.1"/>
    <property type="molecule type" value="Genomic_DNA"/>
</dbReference>
<dbReference type="CDD" id="cd07381">
    <property type="entry name" value="MPP_CapA"/>
    <property type="match status" value="1"/>
</dbReference>
<dbReference type="InterPro" id="IPR019079">
    <property type="entry name" value="Capsule_synth_CapA"/>
</dbReference>
<dbReference type="RefSeq" id="WP_254091708.1">
    <property type="nucleotide sequence ID" value="NZ_JAHESC010000026.1"/>
</dbReference>
<dbReference type="SUPFAM" id="SSF56300">
    <property type="entry name" value="Metallo-dependent phosphatases"/>
    <property type="match status" value="1"/>
</dbReference>
<proteinExistence type="inferred from homology"/>
<comment type="similarity">
    <text evidence="1">Belongs to the CapA family.</text>
</comment>
<keyword evidence="3" id="KW-0732">Signal</keyword>
<reference evidence="5 6" key="1">
    <citation type="submission" date="2021-05" db="EMBL/GenBank/DDBJ databases">
        <title>A Polyphasic approach of four new species of the genus Ohtaekwangia: Ohtaekwangia histidinii sp. nov., Ohtaekwangia cretensis sp. nov., Ohtaekwangia indiensis sp. nov., Ohtaekwangia reichenbachii sp. nov. from diverse environment.</title>
        <authorList>
            <person name="Octaviana S."/>
        </authorList>
    </citation>
    <scope>NUCLEOTIDE SEQUENCE [LARGE SCALE GENOMIC DNA]</scope>
    <source>
        <strain evidence="5 6">PWU37</strain>
    </source>
</reference>
<comment type="caution">
    <text evidence="5">The sequence shown here is derived from an EMBL/GenBank/DDBJ whole genome shotgun (WGS) entry which is preliminary data.</text>
</comment>
<feature type="domain" description="Capsule synthesis protein CapA" evidence="4">
    <location>
        <begin position="26"/>
        <end position="269"/>
    </location>
</feature>